<reference evidence="2" key="1">
    <citation type="submission" date="2017-02" db="EMBL/GenBank/DDBJ databases">
        <authorList>
            <person name="Daims H."/>
        </authorList>
    </citation>
    <scope>NUCLEOTIDE SEQUENCE [LARGE SCALE GENOMIC DNA]</scope>
</reference>
<sequence length="45" mass="5073">MLCILSTLLFNTILWGDNPKSSRLTILENQGSIADVELLKYTSPY</sequence>
<keyword evidence="2" id="KW-1185">Reference proteome</keyword>
<name>A0A1R4HHV1_9GAMM</name>
<dbReference type="AlphaFoldDB" id="A0A1R4HHV1"/>
<gene>
    <name evidence="1" type="ORF">CRENPOLYSF2_560027</name>
</gene>
<evidence type="ECO:0000313" key="1">
    <source>
        <dbReference type="EMBL" id="SJM95460.1"/>
    </source>
</evidence>
<dbReference type="EMBL" id="FUKJ01000420">
    <property type="protein sequence ID" value="SJM95460.1"/>
    <property type="molecule type" value="Genomic_DNA"/>
</dbReference>
<proteinExistence type="predicted"/>
<evidence type="ECO:0000313" key="2">
    <source>
        <dbReference type="Proteomes" id="UP000195442"/>
    </source>
</evidence>
<protein>
    <submittedName>
        <fullName evidence="1">Uncharacterized protein</fullName>
    </submittedName>
</protein>
<accession>A0A1R4HHV1</accession>
<dbReference type="Proteomes" id="UP000195442">
    <property type="component" value="Unassembled WGS sequence"/>
</dbReference>
<organism evidence="1 2">
    <name type="scientific">Crenothrix polyspora</name>
    <dbReference type="NCBI Taxonomy" id="360316"/>
    <lineage>
        <taxon>Bacteria</taxon>
        <taxon>Pseudomonadati</taxon>
        <taxon>Pseudomonadota</taxon>
        <taxon>Gammaproteobacteria</taxon>
        <taxon>Methylococcales</taxon>
        <taxon>Crenotrichaceae</taxon>
        <taxon>Crenothrix</taxon>
    </lineage>
</organism>